<organism evidence="4 5">
    <name type="scientific">Iris pallida</name>
    <name type="common">Sweet iris</name>
    <dbReference type="NCBI Taxonomy" id="29817"/>
    <lineage>
        <taxon>Eukaryota</taxon>
        <taxon>Viridiplantae</taxon>
        <taxon>Streptophyta</taxon>
        <taxon>Embryophyta</taxon>
        <taxon>Tracheophyta</taxon>
        <taxon>Spermatophyta</taxon>
        <taxon>Magnoliopsida</taxon>
        <taxon>Liliopsida</taxon>
        <taxon>Asparagales</taxon>
        <taxon>Iridaceae</taxon>
        <taxon>Iridoideae</taxon>
        <taxon>Irideae</taxon>
        <taxon>Iris</taxon>
    </lineage>
</organism>
<evidence type="ECO:0000256" key="2">
    <source>
        <dbReference type="SAM" id="SignalP"/>
    </source>
</evidence>
<evidence type="ECO:0000313" key="5">
    <source>
        <dbReference type="Proteomes" id="UP001140949"/>
    </source>
</evidence>
<gene>
    <name evidence="3" type="ORF">M6B38_238740</name>
    <name evidence="4" type="ORF">M6B38_391795</name>
</gene>
<reference evidence="4" key="1">
    <citation type="journal article" date="2023" name="GigaByte">
        <title>Genome assembly of the bearded iris, Iris pallida Lam.</title>
        <authorList>
            <person name="Bruccoleri R.E."/>
            <person name="Oakeley E.J."/>
            <person name="Faust A.M.E."/>
            <person name="Altorfer M."/>
            <person name="Dessus-Babus S."/>
            <person name="Burckhardt D."/>
            <person name="Oertli M."/>
            <person name="Naumann U."/>
            <person name="Petersen F."/>
            <person name="Wong J."/>
        </authorList>
    </citation>
    <scope>NUCLEOTIDE SEQUENCE</scope>
    <source>
        <strain evidence="4">GSM-AAB239-AS_SAM_17_03QT</strain>
    </source>
</reference>
<protein>
    <recommendedName>
        <fullName evidence="6">Lipoprotein</fullName>
    </recommendedName>
</protein>
<evidence type="ECO:0000313" key="4">
    <source>
        <dbReference type="EMBL" id="KAJ6821586.1"/>
    </source>
</evidence>
<dbReference type="AlphaFoldDB" id="A0AAX6FYT6"/>
<dbReference type="PROSITE" id="PS51257">
    <property type="entry name" value="PROKAR_LIPOPROTEIN"/>
    <property type="match status" value="1"/>
</dbReference>
<feature type="compositionally biased region" description="Low complexity" evidence="1">
    <location>
        <begin position="55"/>
        <end position="67"/>
    </location>
</feature>
<accession>A0AAX6FYT6</accession>
<keyword evidence="5" id="KW-1185">Reference proteome</keyword>
<evidence type="ECO:0000313" key="3">
    <source>
        <dbReference type="EMBL" id="KAJ6792657.1"/>
    </source>
</evidence>
<evidence type="ECO:0008006" key="6">
    <source>
        <dbReference type="Google" id="ProtNLM"/>
    </source>
</evidence>
<sequence length="75" mass="8005">MMKVATILLLGMIMVSSCSAMADQPQAQDVAQSMEEVMGNRGDGGTHRTIPLPEYNNYPKNPPNNKNQAAGGGKK</sequence>
<name>A0AAX6FYT6_IRIPA</name>
<dbReference type="EMBL" id="JANAVB010043419">
    <property type="protein sequence ID" value="KAJ6792657.1"/>
    <property type="molecule type" value="Genomic_DNA"/>
</dbReference>
<proteinExistence type="predicted"/>
<keyword evidence="2" id="KW-0732">Signal</keyword>
<dbReference type="Proteomes" id="UP001140949">
    <property type="component" value="Unassembled WGS sequence"/>
</dbReference>
<dbReference type="EMBL" id="JANAVB010024997">
    <property type="protein sequence ID" value="KAJ6821586.1"/>
    <property type="molecule type" value="Genomic_DNA"/>
</dbReference>
<reference evidence="4" key="2">
    <citation type="submission" date="2023-04" db="EMBL/GenBank/DDBJ databases">
        <authorList>
            <person name="Bruccoleri R.E."/>
            <person name="Oakeley E.J."/>
            <person name="Faust A.-M."/>
            <person name="Dessus-Babus S."/>
            <person name="Altorfer M."/>
            <person name="Burckhardt D."/>
            <person name="Oertli M."/>
            <person name="Naumann U."/>
            <person name="Petersen F."/>
            <person name="Wong J."/>
        </authorList>
    </citation>
    <scope>NUCLEOTIDE SEQUENCE</scope>
    <source>
        <strain evidence="4">GSM-AAB239-AS_SAM_17_03QT</strain>
        <tissue evidence="4">Leaf</tissue>
    </source>
</reference>
<feature type="region of interest" description="Disordered" evidence="1">
    <location>
        <begin position="38"/>
        <end position="75"/>
    </location>
</feature>
<comment type="caution">
    <text evidence="4">The sequence shown here is derived from an EMBL/GenBank/DDBJ whole genome shotgun (WGS) entry which is preliminary data.</text>
</comment>
<feature type="signal peptide" evidence="2">
    <location>
        <begin position="1"/>
        <end position="20"/>
    </location>
</feature>
<evidence type="ECO:0000256" key="1">
    <source>
        <dbReference type="SAM" id="MobiDB-lite"/>
    </source>
</evidence>
<feature type="chain" id="PRO_5044718763" description="Lipoprotein" evidence="2">
    <location>
        <begin position="21"/>
        <end position="75"/>
    </location>
</feature>